<gene>
    <name evidence="1" type="ORF">BST83_15270</name>
</gene>
<dbReference type="OrthoDB" id="1202437at2"/>
<evidence type="ECO:0000313" key="1">
    <source>
        <dbReference type="EMBL" id="PQB08333.1"/>
    </source>
</evidence>
<dbReference type="RefSeq" id="WP_104810535.1">
    <property type="nucleotide sequence ID" value="NZ_MQUA01000013.1"/>
</dbReference>
<sequence>MILKEKFQQIFDNLKEKKTEQTMFNAFLDTYPEEWKQLKINFSKFNRSKKFGNTIPLPKPEVSLRKEIRVWLKKNKSA</sequence>
<comment type="caution">
    <text evidence="1">The sequence shown here is derived from an EMBL/GenBank/DDBJ whole genome shotgun (WGS) entry which is preliminary data.</text>
</comment>
<organism evidence="1 2">
    <name type="scientific">Polaribacter filamentus</name>
    <dbReference type="NCBI Taxonomy" id="53483"/>
    <lineage>
        <taxon>Bacteria</taxon>
        <taxon>Pseudomonadati</taxon>
        <taxon>Bacteroidota</taxon>
        <taxon>Flavobacteriia</taxon>
        <taxon>Flavobacteriales</taxon>
        <taxon>Flavobacteriaceae</taxon>
    </lineage>
</organism>
<dbReference type="AlphaFoldDB" id="A0A2S7L0S0"/>
<name>A0A2S7L0S0_9FLAO</name>
<evidence type="ECO:0000313" key="2">
    <source>
        <dbReference type="Proteomes" id="UP000239522"/>
    </source>
</evidence>
<keyword evidence="2" id="KW-1185">Reference proteome</keyword>
<reference evidence="1 2" key="1">
    <citation type="submission" date="2016-11" db="EMBL/GenBank/DDBJ databases">
        <title>Trade-off between light-utilization and light-protection in marine flavobacteria.</title>
        <authorList>
            <person name="Kumagai Y."/>
        </authorList>
    </citation>
    <scope>NUCLEOTIDE SEQUENCE [LARGE SCALE GENOMIC DNA]</scope>
    <source>
        <strain evidence="1 2">ATCC 700397</strain>
    </source>
</reference>
<accession>A0A2S7L0S0</accession>
<protein>
    <submittedName>
        <fullName evidence="1">Uncharacterized protein</fullName>
    </submittedName>
</protein>
<dbReference type="EMBL" id="MQUA01000013">
    <property type="protein sequence ID" value="PQB08333.1"/>
    <property type="molecule type" value="Genomic_DNA"/>
</dbReference>
<proteinExistence type="predicted"/>
<dbReference type="Proteomes" id="UP000239522">
    <property type="component" value="Unassembled WGS sequence"/>
</dbReference>